<gene>
    <name evidence="2" type="ORF">GCM10017581_062280</name>
</gene>
<dbReference type="AlphaFoldDB" id="A0A9W6NPR0"/>
<name>A0A9W6NPR0_9ACTN</name>
<organism evidence="2 3">
    <name type="scientific">Dactylosporangium matsuzakiense</name>
    <dbReference type="NCBI Taxonomy" id="53360"/>
    <lineage>
        <taxon>Bacteria</taxon>
        <taxon>Bacillati</taxon>
        <taxon>Actinomycetota</taxon>
        <taxon>Actinomycetes</taxon>
        <taxon>Micromonosporales</taxon>
        <taxon>Micromonosporaceae</taxon>
        <taxon>Dactylosporangium</taxon>
    </lineage>
</organism>
<reference evidence="2" key="2">
    <citation type="submission" date="2023-01" db="EMBL/GenBank/DDBJ databases">
        <authorList>
            <person name="Sun Q."/>
            <person name="Evtushenko L."/>
        </authorList>
    </citation>
    <scope>NUCLEOTIDE SEQUENCE</scope>
    <source>
        <strain evidence="2">VKM Ac-1321</strain>
    </source>
</reference>
<evidence type="ECO:0000313" key="2">
    <source>
        <dbReference type="EMBL" id="GLL04481.1"/>
    </source>
</evidence>
<feature type="region of interest" description="Disordered" evidence="1">
    <location>
        <begin position="138"/>
        <end position="189"/>
    </location>
</feature>
<reference evidence="2" key="1">
    <citation type="journal article" date="2014" name="Int. J. Syst. Evol. Microbiol.">
        <title>Complete genome sequence of Corynebacterium casei LMG S-19264T (=DSM 44701T), isolated from a smear-ripened cheese.</title>
        <authorList>
            <consortium name="US DOE Joint Genome Institute (JGI-PGF)"/>
            <person name="Walter F."/>
            <person name="Albersmeier A."/>
            <person name="Kalinowski J."/>
            <person name="Ruckert C."/>
        </authorList>
    </citation>
    <scope>NUCLEOTIDE SEQUENCE</scope>
    <source>
        <strain evidence="2">VKM Ac-1321</strain>
    </source>
</reference>
<sequence>MFGLSRQPPGDVGRPDLFALPPVPVGDPHGLAAVPADLLGAYLRHPVRSVGPLDLLGPEATGFLGNAIRKRMRERGVAGPSLEHGELVPGQHAARMRAQGMSEEQIEQIAATVAAKAAERQAAGWTVRFTDDTYAAVLPQPHGGDGTGFQSMRDRSGGSTRAPSRRTCSRTRWSRCRAPRTSPTTTVVR</sequence>
<feature type="compositionally biased region" description="Basic residues" evidence="1">
    <location>
        <begin position="163"/>
        <end position="178"/>
    </location>
</feature>
<protein>
    <submittedName>
        <fullName evidence="2">Uncharacterized protein</fullName>
    </submittedName>
</protein>
<dbReference type="RefSeq" id="WP_261959441.1">
    <property type="nucleotide sequence ID" value="NZ_BAAAXA010000001.1"/>
</dbReference>
<comment type="caution">
    <text evidence="2">The sequence shown here is derived from an EMBL/GenBank/DDBJ whole genome shotgun (WGS) entry which is preliminary data.</text>
</comment>
<evidence type="ECO:0000256" key="1">
    <source>
        <dbReference type="SAM" id="MobiDB-lite"/>
    </source>
</evidence>
<dbReference type="Proteomes" id="UP001143480">
    <property type="component" value="Unassembled WGS sequence"/>
</dbReference>
<keyword evidence="3" id="KW-1185">Reference proteome</keyword>
<proteinExistence type="predicted"/>
<dbReference type="EMBL" id="BSFP01000045">
    <property type="protein sequence ID" value="GLL04481.1"/>
    <property type="molecule type" value="Genomic_DNA"/>
</dbReference>
<accession>A0A9W6NPR0</accession>
<evidence type="ECO:0000313" key="3">
    <source>
        <dbReference type="Proteomes" id="UP001143480"/>
    </source>
</evidence>